<name>A0A432Z1L9_9GAMM</name>
<evidence type="ECO:0000313" key="3">
    <source>
        <dbReference type="EMBL" id="RUO71767.1"/>
    </source>
</evidence>
<dbReference type="Gene3D" id="2.130.10.30">
    <property type="entry name" value="Regulator of chromosome condensation 1/beta-lactamase-inhibitor protein II"/>
    <property type="match status" value="9"/>
</dbReference>
<dbReference type="PANTHER" id="PTHR45982">
    <property type="entry name" value="REGULATOR OF CHROMOSOME CONDENSATION"/>
    <property type="match status" value="1"/>
</dbReference>
<sequence length="2111" mass="226284">MIILRLPIIFICLVLFSSQLQAQNVHPEVIRAQLDLTQGCALNADNNIQCWGDGATTPPTGEFVEIGVSETFACARKASGAISCWGPQAKQTSEQLKVLRSNSGAACGITINGDITCWKGLDPVFDYPASGNFADLVVNNSGGCALTAQGELSCWGTTGFSQLPITHKRYIQLATGAVTCGLTEGGKAECWDASSGDAPIGLYQRLYSTTSHVCGDRIDGSTLCWNKTDTNVLASGDYQSFARYGDSRCEMKNDGTLRCSGDNRQQRTTPPDNFIGRELSNSINVSVDVKGTGVVGTFDGEFDCDSQCQQQWVDRKSVLLQARGRNFTRWQGACEGTQPFCRIRADADVNVVAEFGPVESRDTLPENASLIASSDCFIDTAGFAQCDGQYVSEHKAFAISGNRFNGCIIKEDRKLDCWDSADRKEDIPFNEAIAKVEINASTRCALSTGGDITCWGDEILALRQSPDATFVDFDLGDQFVCGITDAQQMLCWGNNGDGQTDAPDGNYIGVGVTDTQACGAKLEGGVVCWGDVSPSFETPSTDMFLSLSGEEDRICGVTETEQLFCWGDSYRDAVQQSVSVLDVKGPCVVAESAVSKGLGYCVNDHSREEVVITEGLGDVGVMRLHIAGSGKVRVTGRNDCMAHEKRCDYQVEDGEQVTLTAVAAGDNAFVGWRGACQGNSSECQITARDIRQVTAQFEIPDVDNFAPKPRVALGDNHGCALSADGTAFCFGDNTKNQLEAPASPFVQVYAAADYSCGLDQVGSVACWGEVAANIENNQPAVPFKQLQLGRQRICGIAEDGNAHCWGDENFRMDGNFIEVGFSDVHVCALGSDYQVSCNDNPSLLNDKSHYMFLVGDDEQLFGVSGELVLPLQGSRDGVPRPGLFDMSIRDGRVCGLYPGQGIQCAYSGSDPVSIAQAMQIAGNVESGCAISENYRLSCWGDAENWLEQPVAVGPWDVQKTVAVRVTGPGTVTANDGQFSCQDSCEWHLSAGSPLLLSARGDGLVGWGDDCSGTNDSCRVSVNDNALVSVTFEPAADLSQRSLKLVGIGDFGGCAVAANGQLNCWRNNAEPAPFTPAGQFTQVDAAQDRFCGLRTDGTVVCWFAQQRRSINYPVDGRWDDIYVGSMIRCAKRDSGRVACWGSGYNLSAPLVPFQQLAVGDDFACGLEYSGTVQCWGDSNQVTENVPDASFVQIMASNNSACARPEEGDWQCWGAYVETDFLNQHDWLIVERYDEVGFPTWCGITTDYESYCQPDLIPPIKDAVAIDVTSNQGFCVVNREGALFCSGQVANNIVVRNGDSTQSQIDVEVTTGGTVNIDGEGSCANDCSLLIPKKAVFDLTAQPEPGYRFTGWEGDCRGTSSHCEISGQPYHQIKALFSATSLTAAPQYQHLSLNAAGGCGITRQGAVYCWAKDSAVNQALEAPAGSHLSIAISDQFGCTITQQQGVSCWGDSTLNVVANVPDLTNVVQLTTGNTHACARLTSGRGICWGNNRFNQASLDVSNTISMVANENTSCALQQRGSVVCGGENNTFSLAEAEIDLINAVDIRVSDAGVCARLTDGRMQCASREVNAPASVNNFSDFDISGYNVCGITALGFGKCSQNYGEYTLDNSLQQIDVVSNRVCVLSDQGRVECWQDGESLGSPLPDGMLLGRNPQSVTVELTLQGEGTIFDKNGDLLCDSDCSLSGTSTQTLILNADAVNFAYWSGDCVSKESRCAIRLSGDKNITAHFLAESPFETTNGFESFDNNSSSGCYISETGHLNCFTLTEGVPPLNYPSTQRFTHIATGPEYCGIRYDKTLHCWSESVADVPTGYYSEIDVGNGFACAIRDDGKLLCWGSSFLAYAAPAGAGPYHSLSIGQSRACVLDGSGRAQCWGENTDFFPAPDTQFVQLSLSSHRDYFSVCGVTASGEVECWGSINENDIPRDNVKQVSVHRWGGCAVMDDASLQCWGNNSYGLLDAPDGEFRAVKVDDRGACALSNDGELICWGDGFDYLSGGFSSVYQDYFPVWLVLNAPLSGDIGVDPLAAVCGDDCRLEIARGDTVTLVAMPDDGFVASEWTGDCSGLNPLRECVLHMDGSKNVSALFAQINSRNQQPAGGMLMLIMAWQALQDAKEE</sequence>
<evidence type="ECO:0000256" key="1">
    <source>
        <dbReference type="SAM" id="SignalP"/>
    </source>
</evidence>
<feature type="domain" description="Bacterial repeat" evidence="2">
    <location>
        <begin position="1308"/>
        <end position="1358"/>
    </location>
</feature>
<dbReference type="GO" id="GO:0005085">
    <property type="term" value="F:guanyl-nucleotide exchange factor activity"/>
    <property type="evidence" value="ECO:0007669"/>
    <property type="project" value="TreeGrafter"/>
</dbReference>
<dbReference type="GO" id="GO:0005737">
    <property type="term" value="C:cytoplasm"/>
    <property type="evidence" value="ECO:0007669"/>
    <property type="project" value="TreeGrafter"/>
</dbReference>
<dbReference type="InterPro" id="IPR051553">
    <property type="entry name" value="Ran_GTPase-activating"/>
</dbReference>
<dbReference type="Pfam" id="PF13540">
    <property type="entry name" value="RCC1_2"/>
    <property type="match status" value="3"/>
</dbReference>
<reference evidence="4" key="1">
    <citation type="journal article" date="2018" name="Front. Microbiol.">
        <title>Genome-Based Analysis Reveals the Taxonomy and Diversity of the Family Idiomarinaceae.</title>
        <authorList>
            <person name="Liu Y."/>
            <person name="Lai Q."/>
            <person name="Shao Z."/>
        </authorList>
    </citation>
    <scope>NUCLEOTIDE SEQUENCE [LARGE SCALE GENOMIC DNA]</scope>
    <source>
        <strain evidence="4">R22</strain>
    </source>
</reference>
<gene>
    <name evidence="3" type="ORF">CWI78_04425</name>
</gene>
<feature type="domain" description="Bacterial repeat" evidence="2">
    <location>
        <begin position="2033"/>
        <end position="2084"/>
    </location>
</feature>
<feature type="chain" id="PRO_5019197569" description="Bacterial repeat domain-containing protein" evidence="1">
    <location>
        <begin position="23"/>
        <end position="2111"/>
    </location>
</feature>
<dbReference type="RefSeq" id="WP_126780653.1">
    <property type="nucleotide sequence ID" value="NZ_PIQC01000003.1"/>
</dbReference>
<dbReference type="PANTHER" id="PTHR45982:SF1">
    <property type="entry name" value="REGULATOR OF CHROMOSOME CONDENSATION"/>
    <property type="match status" value="1"/>
</dbReference>
<keyword evidence="4" id="KW-1185">Reference proteome</keyword>
<dbReference type="Proteomes" id="UP000288058">
    <property type="component" value="Unassembled WGS sequence"/>
</dbReference>
<dbReference type="InterPro" id="IPR044060">
    <property type="entry name" value="Bacterial_rp_domain"/>
</dbReference>
<feature type="domain" description="Bacterial repeat" evidence="2">
    <location>
        <begin position="648"/>
        <end position="698"/>
    </location>
</feature>
<dbReference type="Pfam" id="PF18998">
    <property type="entry name" value="Flg_new_2"/>
    <property type="match status" value="3"/>
</dbReference>
<comment type="caution">
    <text evidence="3">The sequence shown here is derived from an EMBL/GenBank/DDBJ whole genome shotgun (WGS) entry which is preliminary data.</text>
</comment>
<organism evidence="3 4">
    <name type="scientific">Idiomarina ramblicola</name>
    <dbReference type="NCBI Taxonomy" id="263724"/>
    <lineage>
        <taxon>Bacteria</taxon>
        <taxon>Pseudomonadati</taxon>
        <taxon>Pseudomonadota</taxon>
        <taxon>Gammaproteobacteria</taxon>
        <taxon>Alteromonadales</taxon>
        <taxon>Idiomarinaceae</taxon>
        <taxon>Idiomarina</taxon>
    </lineage>
</organism>
<keyword evidence="1" id="KW-0732">Signal</keyword>
<evidence type="ECO:0000313" key="4">
    <source>
        <dbReference type="Proteomes" id="UP000288058"/>
    </source>
</evidence>
<accession>A0A432Z1L9</accession>
<dbReference type="OrthoDB" id="6461088at2"/>
<feature type="signal peptide" evidence="1">
    <location>
        <begin position="1"/>
        <end position="22"/>
    </location>
</feature>
<proteinExistence type="predicted"/>
<protein>
    <recommendedName>
        <fullName evidence="2">Bacterial repeat domain-containing protein</fullName>
    </recommendedName>
</protein>
<dbReference type="SUPFAM" id="SSF50985">
    <property type="entry name" value="RCC1/BLIP-II"/>
    <property type="match status" value="6"/>
</dbReference>
<evidence type="ECO:0000259" key="2">
    <source>
        <dbReference type="Pfam" id="PF18998"/>
    </source>
</evidence>
<dbReference type="InterPro" id="IPR009091">
    <property type="entry name" value="RCC1/BLIP-II"/>
</dbReference>
<dbReference type="EMBL" id="PIQC01000003">
    <property type="protein sequence ID" value="RUO71767.1"/>
    <property type="molecule type" value="Genomic_DNA"/>
</dbReference>